<dbReference type="InterPro" id="IPR003838">
    <property type="entry name" value="ABC3_permease_C"/>
</dbReference>
<accession>A0A382AMD4</accession>
<name>A0A382AMD4_9ZZZZ</name>
<dbReference type="AlphaFoldDB" id="A0A382AMD4"/>
<evidence type="ECO:0000313" key="9">
    <source>
        <dbReference type="EMBL" id="SVB02646.1"/>
    </source>
</evidence>
<evidence type="ECO:0008006" key="10">
    <source>
        <dbReference type="Google" id="ProtNLM"/>
    </source>
</evidence>
<gene>
    <name evidence="9" type="ORF">METZ01_LOCUS155500</name>
</gene>
<dbReference type="Pfam" id="PF02687">
    <property type="entry name" value="FtsX"/>
    <property type="match status" value="1"/>
</dbReference>
<evidence type="ECO:0000256" key="2">
    <source>
        <dbReference type="ARBA" id="ARBA00022475"/>
    </source>
</evidence>
<dbReference type="InterPro" id="IPR025857">
    <property type="entry name" value="MacB_PCD"/>
</dbReference>
<dbReference type="InterPro" id="IPR051447">
    <property type="entry name" value="Lipoprotein-release_system"/>
</dbReference>
<dbReference type="GO" id="GO:0098797">
    <property type="term" value="C:plasma membrane protein complex"/>
    <property type="evidence" value="ECO:0007669"/>
    <property type="project" value="TreeGrafter"/>
</dbReference>
<reference evidence="9" key="1">
    <citation type="submission" date="2018-05" db="EMBL/GenBank/DDBJ databases">
        <authorList>
            <person name="Lanie J.A."/>
            <person name="Ng W.-L."/>
            <person name="Kazmierczak K.M."/>
            <person name="Andrzejewski T.M."/>
            <person name="Davidsen T.M."/>
            <person name="Wayne K.J."/>
            <person name="Tettelin H."/>
            <person name="Glass J.I."/>
            <person name="Rusch D."/>
            <person name="Podicherti R."/>
            <person name="Tsui H.-C.T."/>
            <person name="Winkler M.E."/>
        </authorList>
    </citation>
    <scope>NUCLEOTIDE SEQUENCE</scope>
</reference>
<sequence>MKSNLLLITKIGWRSIWRNKRRTLISLFSIIIGTGIPIFFVCIAWGFYAGLIDDVSRLMSGHITYEHVKYRNSPSNDLWVDDIQKINETLNSNAEVLSTKQIVNLQGVAHTAKGSVGISLMGIEPEKEITISFLPETVIEGNYLSKEDGRWVVVGDQLAKNLNISVGKKFVFTTNDIKGELVEELFRVKGIFKTGSKEIDGHFVQSDIEIARKIAGLGSDDVSQLGIIVKNPDTHESLIKDLQKSLAKNNGVFLSWQKIMPDVATTIRMDRTAISSFMIMLVVIVLFTMFSTILMSTLERKREFASLLAIGTQQKELKIQIFIETIFFGLIACPLGTLLGIGIAKWVEGYDMMNVVGGKTGDMSVGGFGMDTIITPLFSAPLILQISIFFFLAVQLLSILPMYFISRISITDELRSA</sequence>
<dbReference type="Pfam" id="PF12704">
    <property type="entry name" value="MacB_PCD"/>
    <property type="match status" value="1"/>
</dbReference>
<comment type="subcellular location">
    <subcellularLocation>
        <location evidence="1">Cell membrane</location>
        <topology evidence="1">Multi-pass membrane protein</topology>
    </subcellularLocation>
</comment>
<feature type="transmembrane region" description="Helical" evidence="6">
    <location>
        <begin position="319"/>
        <end position="344"/>
    </location>
</feature>
<evidence type="ECO:0000256" key="5">
    <source>
        <dbReference type="ARBA" id="ARBA00023136"/>
    </source>
</evidence>
<keyword evidence="2" id="KW-1003">Cell membrane</keyword>
<dbReference type="EMBL" id="UINC01025998">
    <property type="protein sequence ID" value="SVB02646.1"/>
    <property type="molecule type" value="Genomic_DNA"/>
</dbReference>
<protein>
    <recommendedName>
        <fullName evidence="10">ABC3 transporter permease protein domain-containing protein</fullName>
    </recommendedName>
</protein>
<feature type="domain" description="ABC3 transporter permease C-terminal" evidence="7">
    <location>
        <begin position="276"/>
        <end position="410"/>
    </location>
</feature>
<feature type="transmembrane region" description="Helical" evidence="6">
    <location>
        <begin position="382"/>
        <end position="405"/>
    </location>
</feature>
<evidence type="ECO:0000259" key="7">
    <source>
        <dbReference type="Pfam" id="PF02687"/>
    </source>
</evidence>
<evidence type="ECO:0000256" key="1">
    <source>
        <dbReference type="ARBA" id="ARBA00004651"/>
    </source>
</evidence>
<keyword evidence="3 6" id="KW-0812">Transmembrane</keyword>
<evidence type="ECO:0000256" key="6">
    <source>
        <dbReference type="SAM" id="Phobius"/>
    </source>
</evidence>
<feature type="transmembrane region" description="Helical" evidence="6">
    <location>
        <begin position="277"/>
        <end position="298"/>
    </location>
</feature>
<keyword evidence="5 6" id="KW-0472">Membrane</keyword>
<dbReference type="PANTHER" id="PTHR30489">
    <property type="entry name" value="LIPOPROTEIN-RELEASING SYSTEM TRANSMEMBRANE PROTEIN LOLE"/>
    <property type="match status" value="1"/>
</dbReference>
<dbReference type="GO" id="GO:0044874">
    <property type="term" value="P:lipoprotein localization to outer membrane"/>
    <property type="evidence" value="ECO:0007669"/>
    <property type="project" value="TreeGrafter"/>
</dbReference>
<feature type="domain" description="MacB-like periplasmic core" evidence="8">
    <location>
        <begin position="23"/>
        <end position="243"/>
    </location>
</feature>
<feature type="transmembrane region" description="Helical" evidence="6">
    <location>
        <begin position="24"/>
        <end position="48"/>
    </location>
</feature>
<organism evidence="9">
    <name type="scientific">marine metagenome</name>
    <dbReference type="NCBI Taxonomy" id="408172"/>
    <lineage>
        <taxon>unclassified sequences</taxon>
        <taxon>metagenomes</taxon>
        <taxon>ecological metagenomes</taxon>
    </lineage>
</organism>
<evidence type="ECO:0000256" key="3">
    <source>
        <dbReference type="ARBA" id="ARBA00022692"/>
    </source>
</evidence>
<evidence type="ECO:0000259" key="8">
    <source>
        <dbReference type="Pfam" id="PF12704"/>
    </source>
</evidence>
<evidence type="ECO:0000256" key="4">
    <source>
        <dbReference type="ARBA" id="ARBA00022989"/>
    </source>
</evidence>
<keyword evidence="4 6" id="KW-1133">Transmembrane helix</keyword>
<proteinExistence type="predicted"/>
<dbReference type="PANTHER" id="PTHR30489:SF0">
    <property type="entry name" value="LIPOPROTEIN-RELEASING SYSTEM TRANSMEMBRANE PROTEIN LOLE"/>
    <property type="match status" value="1"/>
</dbReference>